<reference evidence="3" key="1">
    <citation type="submission" date="2017-10" db="EMBL/GenBank/DDBJ databases">
        <title>Campylobacter species from seals.</title>
        <authorList>
            <person name="Gilbert M.J."/>
            <person name="Zomer A.L."/>
            <person name="Timmerman A.J."/>
            <person name="Duim B."/>
            <person name="Wagenaar J.A."/>
        </authorList>
    </citation>
    <scope>NUCLEOTIDE SEQUENCE [LARGE SCALE GENOMIC DNA]</scope>
    <source>
        <strain evidence="3">17S00004-5</strain>
    </source>
</reference>
<sequence length="366" mass="41969">MDINNFIDRLLEKNLPFVCYFEPNSNVPKSVLNIDKKPEILDSFEELNSKKGFVFAPFENKKSSPIIVIEDEIFLQGYDEIGNFDLKLLKKNENFNDFFCGENEINLEDYTKQISEAISSIKSKKANKIVISKFKNIKRKDEKLSDLFVELKKRNPKVFVYIINIPNIGLWLGATPEMLLIADKNTANTVSLASTQTLKTDKNYSWGVKEIEEQAFVSRYIVDTLNKFNIPNYDTIGPETFETSVVAHLKTSFSFNMEPIRDKVGSFISHLAPTPAVCGMPKKEAKELILKIEKYDRKYYAGFLGAFKLEKDDIKLFVNIRCMEVLKEHYKLYVGGGITAKSIAKDEWDETENKAQTLLNTIKSIQ</sequence>
<proteinExistence type="predicted"/>
<dbReference type="PANTHER" id="PTHR42839:SF2">
    <property type="entry name" value="ISOCHORISMATE SYNTHASE ENTC"/>
    <property type="match status" value="1"/>
</dbReference>
<keyword evidence="3" id="KW-1185">Reference proteome</keyword>
<evidence type="ECO:0000313" key="3">
    <source>
        <dbReference type="Proteomes" id="UP000240535"/>
    </source>
</evidence>
<dbReference type="RefSeq" id="WP_106871695.1">
    <property type="nucleotide sequence ID" value="NZ_CP053841.1"/>
</dbReference>
<gene>
    <name evidence="2" type="ORF">CQ405_05975</name>
</gene>
<evidence type="ECO:0000259" key="1">
    <source>
        <dbReference type="Pfam" id="PF00425"/>
    </source>
</evidence>
<protein>
    <submittedName>
        <fullName evidence="2">Isochorismate synthase</fullName>
    </submittedName>
</protein>
<dbReference type="Gene3D" id="3.60.120.10">
    <property type="entry name" value="Anthranilate synthase"/>
    <property type="match status" value="1"/>
</dbReference>
<dbReference type="EMBL" id="PDHH01000005">
    <property type="protein sequence ID" value="PSM51678.1"/>
    <property type="molecule type" value="Genomic_DNA"/>
</dbReference>
<name>A0A2P8QZL5_9BACT</name>
<organism evidence="2 3">
    <name type="scientific">Campylobacter blaseri</name>
    <dbReference type="NCBI Taxonomy" id="2042961"/>
    <lineage>
        <taxon>Bacteria</taxon>
        <taxon>Pseudomonadati</taxon>
        <taxon>Campylobacterota</taxon>
        <taxon>Epsilonproteobacteria</taxon>
        <taxon>Campylobacterales</taxon>
        <taxon>Campylobacteraceae</taxon>
        <taxon>Campylobacter</taxon>
    </lineage>
</organism>
<evidence type="ECO:0000313" key="2">
    <source>
        <dbReference type="EMBL" id="PSM51678.1"/>
    </source>
</evidence>
<dbReference type="PANTHER" id="PTHR42839">
    <property type="entry name" value="ISOCHORISMATE SYNTHASE ENTC"/>
    <property type="match status" value="1"/>
</dbReference>
<dbReference type="InterPro" id="IPR005801">
    <property type="entry name" value="ADC_synthase"/>
</dbReference>
<dbReference type="Pfam" id="PF00425">
    <property type="entry name" value="Chorismate_bind"/>
    <property type="match status" value="1"/>
</dbReference>
<comment type="caution">
    <text evidence="2">The sequence shown here is derived from an EMBL/GenBank/DDBJ whole genome shotgun (WGS) entry which is preliminary data.</text>
</comment>
<dbReference type="Proteomes" id="UP000240535">
    <property type="component" value="Unassembled WGS sequence"/>
</dbReference>
<dbReference type="AlphaFoldDB" id="A0A2P8QZL5"/>
<dbReference type="SUPFAM" id="SSF56322">
    <property type="entry name" value="ADC synthase"/>
    <property type="match status" value="1"/>
</dbReference>
<dbReference type="InterPro" id="IPR015890">
    <property type="entry name" value="Chorismate_C"/>
</dbReference>
<accession>A0A2P8QZL5</accession>
<dbReference type="OrthoDB" id="9806579at2"/>
<feature type="domain" description="Chorismate-utilising enzyme C-terminal" evidence="1">
    <location>
        <begin position="108"/>
        <end position="354"/>
    </location>
</feature>